<dbReference type="EMBL" id="JASKHM010000001">
    <property type="protein sequence ID" value="MEQ4481321.1"/>
    <property type="molecule type" value="Genomic_DNA"/>
</dbReference>
<evidence type="ECO:0000259" key="2">
    <source>
        <dbReference type="PROSITE" id="PS50943"/>
    </source>
</evidence>
<dbReference type="PANTHER" id="PTHR46558:SF11">
    <property type="entry name" value="HTH-TYPE TRANSCRIPTIONAL REGULATOR XRE"/>
    <property type="match status" value="1"/>
</dbReference>
<dbReference type="Proteomes" id="UP001493487">
    <property type="component" value="Unassembled WGS sequence"/>
</dbReference>
<dbReference type="InterPro" id="IPR001387">
    <property type="entry name" value="Cro/C1-type_HTH"/>
</dbReference>
<dbReference type="RefSeq" id="WP_232182172.1">
    <property type="nucleotide sequence ID" value="NZ_JAIOAP010000001.1"/>
</dbReference>
<dbReference type="PANTHER" id="PTHR46558">
    <property type="entry name" value="TRACRIPTIONAL REGULATORY PROTEIN-RELATED-RELATED"/>
    <property type="match status" value="1"/>
</dbReference>
<comment type="caution">
    <text evidence="3">The sequence shown here is derived from an EMBL/GenBank/DDBJ whole genome shotgun (WGS) entry which is preliminary data.</text>
</comment>
<feature type="domain" description="HTH cro/C1-type" evidence="2">
    <location>
        <begin position="12"/>
        <end position="66"/>
    </location>
</feature>
<accession>A0ABV1KMS4</accession>
<gene>
    <name evidence="3" type="ORF">QJS35_02805</name>
</gene>
<dbReference type="Gene3D" id="1.10.260.40">
    <property type="entry name" value="lambda repressor-like DNA-binding domains"/>
    <property type="match status" value="1"/>
</dbReference>
<name>A0ABV1KMS4_9BACL</name>
<dbReference type="InterPro" id="IPR010982">
    <property type="entry name" value="Lambda_DNA-bd_dom_sf"/>
</dbReference>
<evidence type="ECO:0000313" key="4">
    <source>
        <dbReference type="Proteomes" id="UP001493487"/>
    </source>
</evidence>
<sequence>MSFDNHIIGNRIKKAREEKGITQELLAESMEVSNAYISKIERGRTPVNLNNLDKICAVLETSPEYILHGTNTTTDEYMRNEIIDMLKGCSAEKIKLIAQVIKPILEFKE</sequence>
<dbReference type="CDD" id="cd00093">
    <property type="entry name" value="HTH_XRE"/>
    <property type="match status" value="1"/>
</dbReference>
<organism evidence="3 4">
    <name type="scientific">Cohnella silvisoli</name>
    <dbReference type="NCBI Taxonomy" id="2873699"/>
    <lineage>
        <taxon>Bacteria</taxon>
        <taxon>Bacillati</taxon>
        <taxon>Bacillota</taxon>
        <taxon>Bacilli</taxon>
        <taxon>Bacillales</taxon>
        <taxon>Paenibacillaceae</taxon>
        <taxon>Cohnella</taxon>
    </lineage>
</organism>
<reference evidence="3 4" key="1">
    <citation type="journal article" date="2023" name="Genome Announc.">
        <title>Pan-Genome Analyses of the Genus Cohnella and Proposal of the Novel Species Cohnella silvisoli sp. nov., Isolated from Forest Soil.</title>
        <authorList>
            <person name="Wang C."/>
            <person name="Mao L."/>
            <person name="Bao G."/>
            <person name="Zhu H."/>
        </authorList>
    </citation>
    <scope>NUCLEOTIDE SEQUENCE [LARGE SCALE GENOMIC DNA]</scope>
    <source>
        <strain evidence="3 4">NL03-T5-1</strain>
    </source>
</reference>
<protein>
    <submittedName>
        <fullName evidence="3">Helix-turn-helix transcriptional regulator</fullName>
    </submittedName>
</protein>
<dbReference type="Pfam" id="PF01381">
    <property type="entry name" value="HTH_3"/>
    <property type="match status" value="1"/>
</dbReference>
<evidence type="ECO:0000313" key="3">
    <source>
        <dbReference type="EMBL" id="MEQ4481321.1"/>
    </source>
</evidence>
<keyword evidence="1" id="KW-0238">DNA-binding</keyword>
<dbReference type="SUPFAM" id="SSF47413">
    <property type="entry name" value="lambda repressor-like DNA-binding domains"/>
    <property type="match status" value="1"/>
</dbReference>
<proteinExistence type="predicted"/>
<evidence type="ECO:0000256" key="1">
    <source>
        <dbReference type="ARBA" id="ARBA00023125"/>
    </source>
</evidence>
<dbReference type="SMART" id="SM00530">
    <property type="entry name" value="HTH_XRE"/>
    <property type="match status" value="1"/>
</dbReference>
<keyword evidence="4" id="KW-1185">Reference proteome</keyword>
<dbReference type="PROSITE" id="PS50943">
    <property type="entry name" value="HTH_CROC1"/>
    <property type="match status" value="1"/>
</dbReference>